<dbReference type="Gramene" id="ERM96036">
    <property type="protein sequence ID" value="ERM96036"/>
    <property type="gene ID" value="AMTR_s00129p00079890"/>
</dbReference>
<sequence length="187" mass="20911">MPSSQSFHAESSTMGSLHTRAFSHLAFLTVNLRLASYPRHDLVRAPLGRWFASARRLGHLLPFVPGVPPIHAKPTTFHLSCFSFESFPSLPACHRQSLAWVLPGPLEAPLPYLYEAASPPWHHARSAFHDAHRVCKRHGHHLCPAQEVHPQDYLIVIQGHYGQIDLATPWAKVYVHPSSRAMVGFGL</sequence>
<dbReference type="Proteomes" id="UP000017836">
    <property type="component" value="Unassembled WGS sequence"/>
</dbReference>
<protein>
    <submittedName>
        <fullName evidence="1">Uncharacterized protein</fullName>
    </submittedName>
</protein>
<name>W1NKN8_AMBTC</name>
<organism evidence="1 2">
    <name type="scientific">Amborella trichopoda</name>
    <dbReference type="NCBI Taxonomy" id="13333"/>
    <lineage>
        <taxon>Eukaryota</taxon>
        <taxon>Viridiplantae</taxon>
        <taxon>Streptophyta</taxon>
        <taxon>Embryophyta</taxon>
        <taxon>Tracheophyta</taxon>
        <taxon>Spermatophyta</taxon>
        <taxon>Magnoliopsida</taxon>
        <taxon>Amborellales</taxon>
        <taxon>Amborellaceae</taxon>
        <taxon>Amborella</taxon>
    </lineage>
</organism>
<reference evidence="2" key="1">
    <citation type="journal article" date="2013" name="Science">
        <title>The Amborella genome and the evolution of flowering plants.</title>
        <authorList>
            <consortium name="Amborella Genome Project"/>
        </authorList>
    </citation>
    <scope>NUCLEOTIDE SEQUENCE [LARGE SCALE GENOMIC DNA]</scope>
</reference>
<evidence type="ECO:0000313" key="2">
    <source>
        <dbReference type="Proteomes" id="UP000017836"/>
    </source>
</evidence>
<dbReference type="EMBL" id="KI397331">
    <property type="protein sequence ID" value="ERM96036.1"/>
    <property type="molecule type" value="Genomic_DNA"/>
</dbReference>
<gene>
    <name evidence="1" type="ORF">AMTR_s00129p00079890</name>
</gene>
<dbReference type="HOGENOM" id="CLU_1449546_0_0_1"/>
<keyword evidence="2" id="KW-1185">Reference proteome</keyword>
<proteinExistence type="predicted"/>
<dbReference type="AlphaFoldDB" id="W1NKN8"/>
<evidence type="ECO:0000313" key="1">
    <source>
        <dbReference type="EMBL" id="ERM96036.1"/>
    </source>
</evidence>
<accession>W1NKN8</accession>